<dbReference type="RefSeq" id="WP_031589272.1">
    <property type="nucleotide sequence ID" value="NZ_JNKN01000015.1"/>
</dbReference>
<dbReference type="Gene3D" id="1.10.10.10">
    <property type="entry name" value="Winged helix-like DNA-binding domain superfamily/Winged helix DNA-binding domain"/>
    <property type="match status" value="1"/>
</dbReference>
<comment type="caution">
    <text evidence="5">The sequence shown here is derived from an EMBL/GenBank/DDBJ whole genome shotgun (WGS) entry which is preliminary data.</text>
</comment>
<feature type="domain" description="HTH rpiR-type" evidence="4">
    <location>
        <begin position="1"/>
        <end position="70"/>
    </location>
</feature>
<dbReference type="InterPro" id="IPR009057">
    <property type="entry name" value="Homeodomain-like_sf"/>
</dbReference>
<protein>
    <recommendedName>
        <fullName evidence="4">HTH rpiR-type domain-containing protein</fullName>
    </recommendedName>
</protein>
<accession>A0A0R2HCL6</accession>
<dbReference type="Pfam" id="PF01380">
    <property type="entry name" value="SIS"/>
    <property type="match status" value="1"/>
</dbReference>
<evidence type="ECO:0000256" key="3">
    <source>
        <dbReference type="ARBA" id="ARBA00023163"/>
    </source>
</evidence>
<keyword evidence="1" id="KW-0805">Transcription regulation</keyword>
<gene>
    <name evidence="5" type="ORF">IV49_GL000410</name>
</gene>
<evidence type="ECO:0000256" key="1">
    <source>
        <dbReference type="ARBA" id="ARBA00023015"/>
    </source>
</evidence>
<organism evidence="5 6">
    <name type="scientific">Kandleria vitulina DSM 20405</name>
    <dbReference type="NCBI Taxonomy" id="1410657"/>
    <lineage>
        <taxon>Bacteria</taxon>
        <taxon>Bacillati</taxon>
        <taxon>Bacillota</taxon>
        <taxon>Erysipelotrichia</taxon>
        <taxon>Erysipelotrichales</taxon>
        <taxon>Coprobacillaceae</taxon>
        <taxon>Kandleria</taxon>
    </lineage>
</organism>
<evidence type="ECO:0000313" key="5">
    <source>
        <dbReference type="EMBL" id="KRN50171.1"/>
    </source>
</evidence>
<dbReference type="InterPro" id="IPR046348">
    <property type="entry name" value="SIS_dom_sf"/>
</dbReference>
<dbReference type="SUPFAM" id="SSF53697">
    <property type="entry name" value="SIS domain"/>
    <property type="match status" value="1"/>
</dbReference>
<keyword evidence="2" id="KW-0238">DNA-binding</keyword>
<keyword evidence="3" id="KW-0804">Transcription</keyword>
<dbReference type="InterPro" id="IPR047640">
    <property type="entry name" value="RpiR-like"/>
</dbReference>
<dbReference type="SUPFAM" id="SSF46689">
    <property type="entry name" value="Homeodomain-like"/>
    <property type="match status" value="1"/>
</dbReference>
<dbReference type="Gene3D" id="3.40.50.10490">
    <property type="entry name" value="Glucose-6-phosphate isomerase like protein, domain 1"/>
    <property type="match status" value="1"/>
</dbReference>
<dbReference type="PANTHER" id="PTHR30514:SF1">
    <property type="entry name" value="HTH-TYPE TRANSCRIPTIONAL REGULATOR HEXR-RELATED"/>
    <property type="match status" value="1"/>
</dbReference>
<dbReference type="InterPro" id="IPR001347">
    <property type="entry name" value="SIS_dom"/>
</dbReference>
<evidence type="ECO:0000313" key="6">
    <source>
        <dbReference type="Proteomes" id="UP000051841"/>
    </source>
</evidence>
<proteinExistence type="predicted"/>
<dbReference type="GO" id="GO:0003677">
    <property type="term" value="F:DNA binding"/>
    <property type="evidence" value="ECO:0007669"/>
    <property type="project" value="UniProtKB-KW"/>
</dbReference>
<dbReference type="InterPro" id="IPR035472">
    <property type="entry name" value="RpiR-like_SIS"/>
</dbReference>
<dbReference type="Proteomes" id="UP000051841">
    <property type="component" value="Unassembled WGS sequence"/>
</dbReference>
<dbReference type="GO" id="GO:1901135">
    <property type="term" value="P:carbohydrate derivative metabolic process"/>
    <property type="evidence" value="ECO:0007669"/>
    <property type="project" value="InterPro"/>
</dbReference>
<dbReference type="EMBL" id="JQBL01000013">
    <property type="protein sequence ID" value="KRN50171.1"/>
    <property type="molecule type" value="Genomic_DNA"/>
</dbReference>
<dbReference type="GO" id="GO:0003700">
    <property type="term" value="F:DNA-binding transcription factor activity"/>
    <property type="evidence" value="ECO:0007669"/>
    <property type="project" value="InterPro"/>
</dbReference>
<dbReference type="InterPro" id="IPR036388">
    <property type="entry name" value="WH-like_DNA-bd_sf"/>
</dbReference>
<dbReference type="Pfam" id="PF01418">
    <property type="entry name" value="HTH_6"/>
    <property type="match status" value="1"/>
</dbReference>
<evidence type="ECO:0000256" key="2">
    <source>
        <dbReference type="ARBA" id="ARBA00023125"/>
    </source>
</evidence>
<keyword evidence="6" id="KW-1185">Reference proteome</keyword>
<dbReference type="PANTHER" id="PTHR30514">
    <property type="entry name" value="GLUCOKINASE"/>
    <property type="match status" value="1"/>
</dbReference>
<dbReference type="CDD" id="cd05013">
    <property type="entry name" value="SIS_RpiR"/>
    <property type="match status" value="1"/>
</dbReference>
<sequence length="239" mass="27485">MEDYSLLSDKERDALDYILKHKKEVLYMSMRELAHQSHVSTATINRMAHKLGYMNFVAFKHSLKQKTIVDMSYDSHEIISCLNGLEEDYYADKLDEMASILYEADFIMIYGIGYSGYVAKYASRRFIDAGKIAWATNDPFYYNHSLKGHRVNLFISISGETIELVDILNVCKSEYPDSVSLCITANMNSTLVHMCDYAIAYPLKMNLRDLINKSSQIVNMAIIEKLAFHLHEMSQNVIK</sequence>
<dbReference type="AlphaFoldDB" id="A0A0R2HCL6"/>
<reference evidence="5 6" key="1">
    <citation type="journal article" date="2015" name="Genome Announc.">
        <title>Expanding the biotechnology potential of lactobacilli through comparative genomics of 213 strains and associated genera.</title>
        <authorList>
            <person name="Sun Z."/>
            <person name="Harris H.M."/>
            <person name="McCann A."/>
            <person name="Guo C."/>
            <person name="Argimon S."/>
            <person name="Zhang W."/>
            <person name="Yang X."/>
            <person name="Jeffery I.B."/>
            <person name="Cooney J.C."/>
            <person name="Kagawa T.F."/>
            <person name="Liu W."/>
            <person name="Song Y."/>
            <person name="Salvetti E."/>
            <person name="Wrobel A."/>
            <person name="Rasinkangas P."/>
            <person name="Parkhill J."/>
            <person name="Rea M.C."/>
            <person name="O'Sullivan O."/>
            <person name="Ritari J."/>
            <person name="Douillard F.P."/>
            <person name="Paul Ross R."/>
            <person name="Yang R."/>
            <person name="Briner A.E."/>
            <person name="Felis G.E."/>
            <person name="de Vos W.M."/>
            <person name="Barrangou R."/>
            <person name="Klaenhammer T.R."/>
            <person name="Caufield P.W."/>
            <person name="Cui Y."/>
            <person name="Zhang H."/>
            <person name="O'Toole P.W."/>
        </authorList>
    </citation>
    <scope>NUCLEOTIDE SEQUENCE [LARGE SCALE GENOMIC DNA]</scope>
    <source>
        <strain evidence="5 6">DSM 20405</strain>
    </source>
</reference>
<dbReference type="GO" id="GO:0097367">
    <property type="term" value="F:carbohydrate derivative binding"/>
    <property type="evidence" value="ECO:0007669"/>
    <property type="project" value="InterPro"/>
</dbReference>
<dbReference type="InterPro" id="IPR000281">
    <property type="entry name" value="HTH_RpiR"/>
</dbReference>
<name>A0A0R2HCL6_9FIRM</name>
<dbReference type="PROSITE" id="PS51071">
    <property type="entry name" value="HTH_RPIR"/>
    <property type="match status" value="1"/>
</dbReference>
<evidence type="ECO:0000259" key="4">
    <source>
        <dbReference type="PROSITE" id="PS51071"/>
    </source>
</evidence>
<dbReference type="PATRIC" id="fig|1410657.5.peg.436"/>